<evidence type="ECO:0000313" key="3">
    <source>
        <dbReference type="Proteomes" id="UP000240912"/>
    </source>
</evidence>
<dbReference type="OrthoDB" id="1148341at2"/>
<dbReference type="Proteomes" id="UP000240912">
    <property type="component" value="Unassembled WGS sequence"/>
</dbReference>
<accession>A0A2T3HQD5</accession>
<reference evidence="2 3" key="1">
    <citation type="submission" date="2018-03" db="EMBL/GenBank/DDBJ databases">
        <authorList>
            <person name="Keele B.F."/>
        </authorList>
    </citation>
    <scope>NUCLEOTIDE SEQUENCE [LARGE SCALE GENOMIC DNA]</scope>
    <source>
        <strain evidence="2 3">YL28-9</strain>
    </source>
</reference>
<sequence>MKKLLFSFLILTIAVACADRSAINESDAAEAVTDYLERNPEFETSRFQYGEMKFSSAKEREKLKVYQELAEKGLIALQPLKQKKKFLSRDSSYTYLVKLTDQARPLVLEQARDRATVRVFAYRLADDKPVSFKNVGSNRAEVTLSLKKEPTDFAAVADSKTLNSTFINKTYKLRYTKENGWSVKK</sequence>
<dbReference type="RefSeq" id="WP_107212604.1">
    <property type="nucleotide sequence ID" value="NZ_KZ686268.1"/>
</dbReference>
<feature type="signal peptide" evidence="1">
    <location>
        <begin position="1"/>
        <end position="18"/>
    </location>
</feature>
<organism evidence="2 3">
    <name type="scientific">Pedobacter yulinensis</name>
    <dbReference type="NCBI Taxonomy" id="2126353"/>
    <lineage>
        <taxon>Bacteria</taxon>
        <taxon>Pseudomonadati</taxon>
        <taxon>Bacteroidota</taxon>
        <taxon>Sphingobacteriia</taxon>
        <taxon>Sphingobacteriales</taxon>
        <taxon>Sphingobacteriaceae</taxon>
        <taxon>Pedobacter</taxon>
    </lineage>
</organism>
<dbReference type="AlphaFoldDB" id="A0A2T3HQD5"/>
<evidence type="ECO:0000313" key="2">
    <source>
        <dbReference type="EMBL" id="PST84639.1"/>
    </source>
</evidence>
<dbReference type="EMBL" id="PYLS01000001">
    <property type="protein sequence ID" value="PST84639.1"/>
    <property type="molecule type" value="Genomic_DNA"/>
</dbReference>
<proteinExistence type="predicted"/>
<evidence type="ECO:0000256" key="1">
    <source>
        <dbReference type="SAM" id="SignalP"/>
    </source>
</evidence>
<feature type="chain" id="PRO_5015430549" evidence="1">
    <location>
        <begin position="19"/>
        <end position="185"/>
    </location>
</feature>
<dbReference type="PROSITE" id="PS51257">
    <property type="entry name" value="PROKAR_LIPOPROTEIN"/>
    <property type="match status" value="1"/>
</dbReference>
<keyword evidence="1" id="KW-0732">Signal</keyword>
<comment type="caution">
    <text evidence="2">The sequence shown here is derived from an EMBL/GenBank/DDBJ whole genome shotgun (WGS) entry which is preliminary data.</text>
</comment>
<name>A0A2T3HQD5_9SPHI</name>
<keyword evidence="3" id="KW-1185">Reference proteome</keyword>
<protein>
    <submittedName>
        <fullName evidence="2">Uncharacterized protein</fullName>
    </submittedName>
</protein>
<gene>
    <name evidence="2" type="ORF">C7T94_00435</name>
</gene>